<keyword evidence="3" id="KW-1185">Reference proteome</keyword>
<dbReference type="GeneID" id="72004878"/>
<gene>
    <name evidence="2" type="ORF">C8Q71DRAFT_765731</name>
</gene>
<feature type="signal peptide" evidence="1">
    <location>
        <begin position="1"/>
        <end position="18"/>
    </location>
</feature>
<dbReference type="RefSeq" id="XP_047777838.1">
    <property type="nucleotide sequence ID" value="XM_047924146.1"/>
</dbReference>
<evidence type="ECO:0000256" key="1">
    <source>
        <dbReference type="SAM" id="SignalP"/>
    </source>
</evidence>
<comment type="caution">
    <text evidence="2">The sequence shown here is derived from an EMBL/GenBank/DDBJ whole genome shotgun (WGS) entry which is preliminary data.</text>
</comment>
<keyword evidence="1" id="KW-0732">Signal</keyword>
<proteinExistence type="predicted"/>
<feature type="chain" id="PRO_5045714450" description="Secreted protein" evidence="1">
    <location>
        <begin position="19"/>
        <end position="104"/>
    </location>
</feature>
<evidence type="ECO:0008006" key="4">
    <source>
        <dbReference type="Google" id="ProtNLM"/>
    </source>
</evidence>
<protein>
    <recommendedName>
        <fullName evidence="4">Secreted protein</fullName>
    </recommendedName>
</protein>
<evidence type="ECO:0000313" key="3">
    <source>
        <dbReference type="Proteomes" id="UP000814176"/>
    </source>
</evidence>
<reference evidence="2 3" key="1">
    <citation type="journal article" date="2021" name="Environ. Microbiol.">
        <title>Gene family expansions and transcriptome signatures uncover fungal adaptations to wood decay.</title>
        <authorList>
            <person name="Hage H."/>
            <person name="Miyauchi S."/>
            <person name="Viragh M."/>
            <person name="Drula E."/>
            <person name="Min B."/>
            <person name="Chaduli D."/>
            <person name="Navarro D."/>
            <person name="Favel A."/>
            <person name="Norest M."/>
            <person name="Lesage-Meessen L."/>
            <person name="Balint B."/>
            <person name="Merenyi Z."/>
            <person name="de Eugenio L."/>
            <person name="Morin E."/>
            <person name="Martinez A.T."/>
            <person name="Baldrian P."/>
            <person name="Stursova M."/>
            <person name="Martinez M.J."/>
            <person name="Novotny C."/>
            <person name="Magnuson J.K."/>
            <person name="Spatafora J.W."/>
            <person name="Maurice S."/>
            <person name="Pangilinan J."/>
            <person name="Andreopoulos W."/>
            <person name="LaButti K."/>
            <person name="Hundley H."/>
            <person name="Na H."/>
            <person name="Kuo A."/>
            <person name="Barry K."/>
            <person name="Lipzen A."/>
            <person name="Henrissat B."/>
            <person name="Riley R."/>
            <person name="Ahrendt S."/>
            <person name="Nagy L.G."/>
            <person name="Grigoriev I.V."/>
            <person name="Martin F."/>
            <person name="Rosso M.N."/>
        </authorList>
    </citation>
    <scope>NUCLEOTIDE SEQUENCE [LARGE SCALE GENOMIC DNA]</scope>
    <source>
        <strain evidence="2 3">CIRM-BRFM 1785</strain>
    </source>
</reference>
<name>A0ABQ8KDI5_9APHY</name>
<dbReference type="EMBL" id="JADCUA010000013">
    <property type="protein sequence ID" value="KAH9835405.1"/>
    <property type="molecule type" value="Genomic_DNA"/>
</dbReference>
<evidence type="ECO:0000313" key="2">
    <source>
        <dbReference type="EMBL" id="KAH9835405.1"/>
    </source>
</evidence>
<accession>A0ABQ8KDI5</accession>
<organism evidence="2 3">
    <name type="scientific">Rhodofomes roseus</name>
    <dbReference type="NCBI Taxonomy" id="34475"/>
    <lineage>
        <taxon>Eukaryota</taxon>
        <taxon>Fungi</taxon>
        <taxon>Dikarya</taxon>
        <taxon>Basidiomycota</taxon>
        <taxon>Agaricomycotina</taxon>
        <taxon>Agaricomycetes</taxon>
        <taxon>Polyporales</taxon>
        <taxon>Rhodofomes</taxon>
    </lineage>
</organism>
<sequence>MFFIAVSCLSHLLQYSRTVSTRSAPSSSMIVYTSYPNLLSQGVQLMHNCSRPTEPWLIRVNHHGLTLNNVGGEQRTLSARRRGVYLYQACLSTAPLRQHLSASQ</sequence>
<dbReference type="Proteomes" id="UP000814176">
    <property type="component" value="Unassembled WGS sequence"/>
</dbReference>